<dbReference type="OrthoDB" id="7276622at2"/>
<name>A0A149THS0_9PROT</name>
<dbReference type="RefSeq" id="WP_062108530.1">
    <property type="nucleotide sequence ID" value="NZ_LHZR01000109.1"/>
</dbReference>
<dbReference type="Proteomes" id="UP000075636">
    <property type="component" value="Unassembled WGS sequence"/>
</dbReference>
<dbReference type="AlphaFoldDB" id="A0A149THS0"/>
<evidence type="ECO:0000313" key="1">
    <source>
        <dbReference type="EMBL" id="KXV47392.1"/>
    </source>
</evidence>
<dbReference type="Gene3D" id="3.10.150.10">
    <property type="entry name" value="DNA Polymerase III, subunit A, domain 2"/>
    <property type="match status" value="1"/>
</dbReference>
<dbReference type="EMBL" id="LHZR01000109">
    <property type="protein sequence ID" value="KXV47392.1"/>
    <property type="molecule type" value="Genomic_DNA"/>
</dbReference>
<dbReference type="SUPFAM" id="SSF55979">
    <property type="entry name" value="DNA clamp"/>
    <property type="match status" value="1"/>
</dbReference>
<accession>A0A149THS0</accession>
<gene>
    <name evidence="1" type="ORF">AD945_10080</name>
</gene>
<organism evidence="1 2">
    <name type="scientific">Gluconobacter albidus</name>
    <dbReference type="NCBI Taxonomy" id="318683"/>
    <lineage>
        <taxon>Bacteria</taxon>
        <taxon>Pseudomonadati</taxon>
        <taxon>Pseudomonadota</taxon>
        <taxon>Alphaproteobacteria</taxon>
        <taxon>Acetobacterales</taxon>
        <taxon>Acetobacteraceae</taxon>
        <taxon>Gluconobacter</taxon>
    </lineage>
</organism>
<comment type="caution">
    <text evidence="1">The sequence shown here is derived from an EMBL/GenBank/DDBJ whole genome shotgun (WGS) entry which is preliminary data.</text>
</comment>
<dbReference type="InterPro" id="IPR046938">
    <property type="entry name" value="DNA_clamp_sf"/>
</dbReference>
<protein>
    <submittedName>
        <fullName evidence="1">Uncharacterized protein</fullName>
    </submittedName>
</protein>
<proteinExistence type="predicted"/>
<reference evidence="1 2" key="1">
    <citation type="submission" date="2015-06" db="EMBL/GenBank/DDBJ databases">
        <title>Improved classification and identification of acetic acid bacteria using matrix-assisted laser desorption/ionization time-of-flight mass spectrometry; Gluconobacter nephelii and Gluconobacter uchimurae are later heterotypic synonyms of Gluconobacter japonicus and Gluconobacter oxydans, respectively.</title>
        <authorList>
            <person name="Li L."/>
            <person name="Cleenwerck I."/>
            <person name="De Vuyst L."/>
            <person name="Vandamme P."/>
        </authorList>
    </citation>
    <scope>NUCLEOTIDE SEQUENCE [LARGE SCALE GENOMIC DNA]</scope>
    <source>
        <strain evidence="1 2">LMG 1768</strain>
    </source>
</reference>
<dbReference type="PATRIC" id="fig|318683.6.peg.1305"/>
<sequence>MSRILIEARALAFASFAVNPDSNRYHLRGVRIEHHAGHAVCIATDGLMLLFARSSFQTDPFEPFTLSFRKSGRLFVCARKMGPMVSITVGPDGEAVWAIERMNGTVIERGFVELLDAEDPFPEWRALLPRSPVPVSPMPIDVWHKPIRWLCRAVDNYQGDVACTLRLASPGPGQPIVAVLPATPGVGGLIVPVSCEQGMEIVFPDWTMLEPQNGDAAKDPVVEDAA</sequence>
<evidence type="ECO:0000313" key="2">
    <source>
        <dbReference type="Proteomes" id="UP000075636"/>
    </source>
</evidence>